<dbReference type="InterPro" id="IPR029056">
    <property type="entry name" value="Ribokinase-like"/>
</dbReference>
<accession>A0ABU5KB69</accession>
<comment type="caution">
    <text evidence="4">The sequence shown here is derived from an EMBL/GenBank/DDBJ whole genome shotgun (WGS) entry which is preliminary data.</text>
</comment>
<protein>
    <submittedName>
        <fullName evidence="4">Carbohydrate kinase family protein</fullName>
    </submittedName>
</protein>
<keyword evidence="1" id="KW-0808">Transferase</keyword>
<gene>
    <name evidence="4" type="ORF">SFC79_10050</name>
</gene>
<keyword evidence="2 4" id="KW-0418">Kinase</keyword>
<dbReference type="PANTHER" id="PTHR10584:SF166">
    <property type="entry name" value="RIBOKINASE"/>
    <property type="match status" value="1"/>
</dbReference>
<evidence type="ECO:0000256" key="1">
    <source>
        <dbReference type="ARBA" id="ARBA00022679"/>
    </source>
</evidence>
<organism evidence="4 5">
    <name type="scientific">Nocardioides renjunii</name>
    <dbReference type="NCBI Taxonomy" id="3095075"/>
    <lineage>
        <taxon>Bacteria</taxon>
        <taxon>Bacillati</taxon>
        <taxon>Actinomycetota</taxon>
        <taxon>Actinomycetes</taxon>
        <taxon>Propionibacteriales</taxon>
        <taxon>Nocardioidaceae</taxon>
        <taxon>Nocardioides</taxon>
    </lineage>
</organism>
<evidence type="ECO:0000313" key="5">
    <source>
        <dbReference type="Proteomes" id="UP001291999"/>
    </source>
</evidence>
<dbReference type="GO" id="GO:0016301">
    <property type="term" value="F:kinase activity"/>
    <property type="evidence" value="ECO:0007669"/>
    <property type="project" value="UniProtKB-KW"/>
</dbReference>
<keyword evidence="5" id="KW-1185">Reference proteome</keyword>
<evidence type="ECO:0000259" key="3">
    <source>
        <dbReference type="Pfam" id="PF00294"/>
    </source>
</evidence>
<reference evidence="4 5" key="1">
    <citation type="submission" date="2023-11" db="EMBL/GenBank/DDBJ databases">
        <title>Novel species in genus Nocardioides.</title>
        <authorList>
            <person name="Zhou H."/>
        </authorList>
    </citation>
    <scope>NUCLEOTIDE SEQUENCE [LARGE SCALE GENOMIC DNA]</scope>
    <source>
        <strain evidence="4 5">S-58</strain>
    </source>
</reference>
<dbReference type="RefSeq" id="WP_322424233.1">
    <property type="nucleotide sequence ID" value="NZ_JAXQPW010000002.1"/>
</dbReference>
<dbReference type="Proteomes" id="UP001291999">
    <property type="component" value="Unassembled WGS sequence"/>
</dbReference>
<dbReference type="SUPFAM" id="SSF53613">
    <property type="entry name" value="Ribokinase-like"/>
    <property type="match status" value="1"/>
</dbReference>
<feature type="domain" description="Carbohydrate kinase PfkB" evidence="3">
    <location>
        <begin position="32"/>
        <end position="273"/>
    </location>
</feature>
<proteinExistence type="predicted"/>
<name>A0ABU5KB69_9ACTN</name>
<dbReference type="PANTHER" id="PTHR10584">
    <property type="entry name" value="SUGAR KINASE"/>
    <property type="match status" value="1"/>
</dbReference>
<dbReference type="EMBL" id="JAXQPW010000002">
    <property type="protein sequence ID" value="MDZ5662104.1"/>
    <property type="molecule type" value="Genomic_DNA"/>
</dbReference>
<evidence type="ECO:0000313" key="4">
    <source>
        <dbReference type="EMBL" id="MDZ5662104.1"/>
    </source>
</evidence>
<dbReference type="Gene3D" id="3.40.1190.20">
    <property type="match status" value="1"/>
</dbReference>
<evidence type="ECO:0000256" key="2">
    <source>
        <dbReference type="ARBA" id="ARBA00022777"/>
    </source>
</evidence>
<dbReference type="InterPro" id="IPR011611">
    <property type="entry name" value="PfkB_dom"/>
</dbReference>
<sequence>MTTSPRVLVVGPASANEIIHLAALPDPVPGTHFAERSWSTLGGTSAGKALNLAALGARVTLLTVLGIDDVGARVRGSLEAAGVRVVARPSRSGRCERHVNLMTDAGERVSIYTHLPSPAEPWTTRDADEHLFDVDLVVVDLSEASAPWVAWARDAGVPTWSDLHDYDGASAFHEPFSHADHLQLSSERMPDWRAYAERVAADGRTVVVTHGADGSSAVGPDGAWVDAEAQDVEVVDANGAGDAFFAGFFVARWNGSDLRASLDAGAARAVVCLSGPHLAGEVGGLHEG</sequence>
<dbReference type="Pfam" id="PF00294">
    <property type="entry name" value="PfkB"/>
    <property type="match status" value="1"/>
</dbReference>